<evidence type="ECO:0000256" key="3">
    <source>
        <dbReference type="PROSITE-ProRule" id="PRU00023"/>
    </source>
</evidence>
<organism evidence="4 5">
    <name type="scientific">Pythium insidiosum</name>
    <name type="common">Pythiosis disease agent</name>
    <dbReference type="NCBI Taxonomy" id="114742"/>
    <lineage>
        <taxon>Eukaryota</taxon>
        <taxon>Sar</taxon>
        <taxon>Stramenopiles</taxon>
        <taxon>Oomycota</taxon>
        <taxon>Peronosporomycetes</taxon>
        <taxon>Pythiales</taxon>
        <taxon>Pythiaceae</taxon>
        <taxon>Pythium</taxon>
    </lineage>
</organism>
<sequence>MDTELVTAARAGDSTRVTRLLSLGASPNAIDEEFLSNPHVGPIDIMRFVQAHGANVEGVAFDLKPKEGWTALHYASSNGHVDVVRALLANDADVDAREKNGQTALHCATSHGSIEVMRVLLEGNASIEAKDNWTQKTMYGGRKAP</sequence>
<protein>
    <recommendedName>
        <fullName evidence="6">Ankyrin repeat protein</fullName>
    </recommendedName>
</protein>
<dbReference type="Pfam" id="PF12796">
    <property type="entry name" value="Ank_2"/>
    <property type="match status" value="1"/>
</dbReference>
<name>A0AAD5LZW4_PYTIN</name>
<dbReference type="SMART" id="SM00248">
    <property type="entry name" value="ANK"/>
    <property type="match status" value="2"/>
</dbReference>
<reference evidence="4" key="1">
    <citation type="submission" date="2021-12" db="EMBL/GenBank/DDBJ databases">
        <title>Prjna785345.</title>
        <authorList>
            <person name="Rujirawat T."/>
            <person name="Krajaejun T."/>
        </authorList>
    </citation>
    <scope>NUCLEOTIDE SEQUENCE</scope>
    <source>
        <strain evidence="4">Pi057C3</strain>
    </source>
</reference>
<accession>A0AAD5LZW4</accession>
<evidence type="ECO:0000256" key="1">
    <source>
        <dbReference type="ARBA" id="ARBA00022737"/>
    </source>
</evidence>
<dbReference type="InterPro" id="IPR002110">
    <property type="entry name" value="Ankyrin_rpt"/>
</dbReference>
<keyword evidence="1" id="KW-0677">Repeat</keyword>
<dbReference type="PRINTS" id="PR01415">
    <property type="entry name" value="ANKYRIN"/>
</dbReference>
<proteinExistence type="predicted"/>
<evidence type="ECO:0000256" key="2">
    <source>
        <dbReference type="ARBA" id="ARBA00023043"/>
    </source>
</evidence>
<dbReference type="PROSITE" id="PS50297">
    <property type="entry name" value="ANK_REP_REGION"/>
    <property type="match status" value="2"/>
</dbReference>
<gene>
    <name evidence="4" type="ORF">P43SY_011870</name>
</gene>
<evidence type="ECO:0000313" key="5">
    <source>
        <dbReference type="Proteomes" id="UP001209570"/>
    </source>
</evidence>
<dbReference type="InterPro" id="IPR036770">
    <property type="entry name" value="Ankyrin_rpt-contain_sf"/>
</dbReference>
<dbReference type="PANTHER" id="PTHR24171">
    <property type="entry name" value="ANKYRIN REPEAT DOMAIN-CONTAINING PROTEIN 39-RELATED"/>
    <property type="match status" value="1"/>
</dbReference>
<dbReference type="PROSITE" id="PS50088">
    <property type="entry name" value="ANK_REPEAT"/>
    <property type="match status" value="2"/>
</dbReference>
<dbReference type="Proteomes" id="UP001209570">
    <property type="component" value="Unassembled WGS sequence"/>
</dbReference>
<feature type="repeat" description="ANK" evidence="3">
    <location>
        <begin position="67"/>
        <end position="99"/>
    </location>
</feature>
<feature type="repeat" description="ANK" evidence="3">
    <location>
        <begin position="100"/>
        <end position="132"/>
    </location>
</feature>
<evidence type="ECO:0000313" key="4">
    <source>
        <dbReference type="EMBL" id="KAJ0390862.1"/>
    </source>
</evidence>
<evidence type="ECO:0008006" key="6">
    <source>
        <dbReference type="Google" id="ProtNLM"/>
    </source>
</evidence>
<keyword evidence="2 3" id="KW-0040">ANK repeat</keyword>
<dbReference type="Gene3D" id="1.25.40.20">
    <property type="entry name" value="Ankyrin repeat-containing domain"/>
    <property type="match status" value="1"/>
</dbReference>
<comment type="caution">
    <text evidence="4">The sequence shown here is derived from an EMBL/GenBank/DDBJ whole genome shotgun (WGS) entry which is preliminary data.</text>
</comment>
<dbReference type="AlphaFoldDB" id="A0AAD5LZW4"/>
<dbReference type="SUPFAM" id="SSF48403">
    <property type="entry name" value="Ankyrin repeat"/>
    <property type="match status" value="1"/>
</dbReference>
<dbReference type="EMBL" id="JAKCXM010001545">
    <property type="protein sequence ID" value="KAJ0390862.1"/>
    <property type="molecule type" value="Genomic_DNA"/>
</dbReference>
<keyword evidence="5" id="KW-1185">Reference proteome</keyword>